<dbReference type="PANTHER" id="PTHR46390">
    <property type="entry name" value="MANNOSE-1-PHOSPHATE GUANYLYLTRANSFERASE"/>
    <property type="match status" value="1"/>
</dbReference>
<accession>A0ABX5QTB6</accession>
<proteinExistence type="predicted"/>
<keyword evidence="2" id="KW-0808">Transferase</keyword>
<keyword evidence="2" id="KW-0548">Nucleotidyltransferase</keyword>
<evidence type="ECO:0000313" key="3">
    <source>
        <dbReference type="Proteomes" id="UP000288947"/>
    </source>
</evidence>
<feature type="domain" description="Nucleotidyl transferase" evidence="1">
    <location>
        <begin position="2"/>
        <end position="264"/>
    </location>
</feature>
<dbReference type="Proteomes" id="UP000288947">
    <property type="component" value="Chromosome"/>
</dbReference>
<dbReference type="InterPro" id="IPR029044">
    <property type="entry name" value="Nucleotide-diphossugar_trans"/>
</dbReference>
<name>A0ABX5QTB6_9BACT</name>
<evidence type="ECO:0000259" key="1">
    <source>
        <dbReference type="Pfam" id="PF00483"/>
    </source>
</evidence>
<dbReference type="GO" id="GO:0016779">
    <property type="term" value="F:nucleotidyltransferase activity"/>
    <property type="evidence" value="ECO:0007669"/>
    <property type="project" value="UniProtKB-KW"/>
</dbReference>
<dbReference type="SUPFAM" id="SSF159283">
    <property type="entry name" value="Guanosine diphospho-D-mannose pyrophosphorylase/mannose-6-phosphate isomerase linker domain"/>
    <property type="match status" value="1"/>
</dbReference>
<dbReference type="RefSeq" id="WP_090222478.1">
    <property type="nucleotide sequence ID" value="NZ_CP026721.1"/>
</dbReference>
<organism evidence="2 3">
    <name type="scientific">Fervidobacterium changbaicum</name>
    <dbReference type="NCBI Taxonomy" id="310769"/>
    <lineage>
        <taxon>Bacteria</taxon>
        <taxon>Thermotogati</taxon>
        <taxon>Thermotogota</taxon>
        <taxon>Thermotogae</taxon>
        <taxon>Thermotogales</taxon>
        <taxon>Fervidobacteriaceae</taxon>
        <taxon>Fervidobacterium</taxon>
    </lineage>
</organism>
<dbReference type="Gene3D" id="3.90.550.10">
    <property type="entry name" value="Spore Coat Polysaccharide Biosynthesis Protein SpsA, Chain A"/>
    <property type="match status" value="1"/>
</dbReference>
<keyword evidence="3" id="KW-1185">Reference proteome</keyword>
<dbReference type="InterPro" id="IPR051161">
    <property type="entry name" value="Mannose-6P_isomerase_type2"/>
</dbReference>
<dbReference type="InterPro" id="IPR049577">
    <property type="entry name" value="GMPP_N"/>
</dbReference>
<sequence length="326" mass="37599">MKAVILAGGSGERFWPLSTKDTPKQFLKLFADKTLIRQTFERLSYRLSPEDVYVVTNQMYAHKTYEELPEVPKENILLELLKKNTAPACTWATLQFDDEETIFIVPADHFIPDVEKFWNAVELAEKFLQDKEGIITFGIVPTRPETGYGYIEVESEISDNVYSVKMFREKPNYETAVEYLNSGRFFWNSGMFMWKKKYFLKQMRKHSKDVLEPFFEYKSIEETYEKVPSISIDYALMEKADKIYTIKADFVWSDVGNWKSLEELGVENSPHSVLIDSKAFVQTTKPTIVIGLEDVIVVETENGILVAKSTELEKIRAALGKLDGAR</sequence>
<dbReference type="SUPFAM" id="SSF53448">
    <property type="entry name" value="Nucleotide-diphospho-sugar transferases"/>
    <property type="match status" value="1"/>
</dbReference>
<dbReference type="PANTHER" id="PTHR46390:SF1">
    <property type="entry name" value="MANNOSE-1-PHOSPHATE GUANYLYLTRANSFERASE"/>
    <property type="match status" value="1"/>
</dbReference>
<gene>
    <name evidence="2" type="ORF">CBS1_08615</name>
</gene>
<dbReference type="InterPro" id="IPR005835">
    <property type="entry name" value="NTP_transferase_dom"/>
</dbReference>
<dbReference type="EMBL" id="CP026721">
    <property type="protein sequence ID" value="QAV33771.1"/>
    <property type="molecule type" value="Genomic_DNA"/>
</dbReference>
<reference evidence="2 3" key="1">
    <citation type="submission" date="2018-01" db="EMBL/GenBank/DDBJ databases">
        <title>The whole genome sequencing and assembly of Fervidobacterium changbaicum CBS-1 strain.</title>
        <authorList>
            <person name="Kim J.-Y."/>
            <person name="Park M.-K."/>
            <person name="Yi H."/>
            <person name="Bahn Y.-S."/>
            <person name="Kim J.F."/>
            <person name="Lee D.-W."/>
        </authorList>
    </citation>
    <scope>NUCLEOTIDE SEQUENCE [LARGE SCALE GENOMIC DNA]</scope>
    <source>
        <strain evidence="2 3">CBS-1</strain>
    </source>
</reference>
<dbReference type="Pfam" id="PF00483">
    <property type="entry name" value="NTP_transferase"/>
    <property type="match status" value="1"/>
</dbReference>
<dbReference type="CDD" id="cd02509">
    <property type="entry name" value="GDP-M1P_Guanylyltransferase"/>
    <property type="match status" value="1"/>
</dbReference>
<protein>
    <submittedName>
        <fullName evidence="2">Mannose-1-phosphate guanylyltransferase</fullName>
    </submittedName>
</protein>
<evidence type="ECO:0000313" key="2">
    <source>
        <dbReference type="EMBL" id="QAV33771.1"/>
    </source>
</evidence>